<organism evidence="3 4">
    <name type="scientific">Diaporthe vaccinii</name>
    <dbReference type="NCBI Taxonomy" id="105482"/>
    <lineage>
        <taxon>Eukaryota</taxon>
        <taxon>Fungi</taxon>
        <taxon>Dikarya</taxon>
        <taxon>Ascomycota</taxon>
        <taxon>Pezizomycotina</taxon>
        <taxon>Sordariomycetes</taxon>
        <taxon>Sordariomycetidae</taxon>
        <taxon>Diaporthales</taxon>
        <taxon>Diaporthaceae</taxon>
        <taxon>Diaporthe</taxon>
        <taxon>Diaporthe eres species complex</taxon>
    </lineage>
</organism>
<name>A0ABR4FD24_9PEZI</name>
<keyword evidence="4" id="KW-1185">Reference proteome</keyword>
<feature type="domain" description="HNH nuclease" evidence="2">
    <location>
        <begin position="52"/>
        <end position="135"/>
    </location>
</feature>
<dbReference type="Pfam" id="PF13391">
    <property type="entry name" value="HNH_2"/>
    <property type="match status" value="1"/>
</dbReference>
<protein>
    <recommendedName>
        <fullName evidence="2">HNH nuclease domain-containing protein</fullName>
    </recommendedName>
</protein>
<feature type="region of interest" description="Disordered" evidence="1">
    <location>
        <begin position="224"/>
        <end position="267"/>
    </location>
</feature>
<accession>A0ABR4FD24</accession>
<gene>
    <name evidence="3" type="ORF">FJTKL_09538</name>
</gene>
<evidence type="ECO:0000313" key="4">
    <source>
        <dbReference type="Proteomes" id="UP001600888"/>
    </source>
</evidence>
<sequence length="504" mass="55613">MIMQPSPTYELSPDGTWEGTTRAQGKIPQNLWGAEEAMKGFHSLSNTSGRCCAISGLGRYTPENSKLAWSDPGLTISHIIPPQHFDVYPVDKSDIDGEADELAEKWRMTWDPRENGIVLLGHFHALWKARLVAVEPVTLTVRCFGPYDSISAYEGKKAHFSNVPNRDALLWHYNMCLWENITSKQPPQSLAAKQDVDTTGVIRPALPTSSTKTGPAQFSVSEALPFALPPSDSRETTPQAARPRKRPRTDQDGAALPQLSDNPESSGDLTNRLCTLECILCLADPAGSDPSCPNFSKHRRRGFGTAVHKLDMTVMSEWGLVRDEDVPKGQLGRESIVSEYEIVSRECIPILRVVLPYGYTVIGKGVVRSDHSSTTAGEGAKEPAFGPLMETDILMRLGSLLAGECVPFCLGLAKLGKELRDPTYEGPIQHVLLLSSAEAPLSEAPLPRRERIERTVKDIRSRGVTFRQPLVEADLRWNEEAQRVMVVNFAGAKIESIDDTTEFR</sequence>
<dbReference type="InterPro" id="IPR003615">
    <property type="entry name" value="HNH_nuc"/>
</dbReference>
<comment type="caution">
    <text evidence="3">The sequence shown here is derived from an EMBL/GenBank/DDBJ whole genome shotgun (WGS) entry which is preliminary data.</text>
</comment>
<dbReference type="EMBL" id="JBAWTH010000003">
    <property type="protein sequence ID" value="KAL2292592.1"/>
    <property type="molecule type" value="Genomic_DNA"/>
</dbReference>
<evidence type="ECO:0000313" key="3">
    <source>
        <dbReference type="EMBL" id="KAL2292592.1"/>
    </source>
</evidence>
<evidence type="ECO:0000256" key="1">
    <source>
        <dbReference type="SAM" id="MobiDB-lite"/>
    </source>
</evidence>
<dbReference type="Proteomes" id="UP001600888">
    <property type="component" value="Unassembled WGS sequence"/>
</dbReference>
<proteinExistence type="predicted"/>
<reference evidence="3 4" key="1">
    <citation type="submission" date="2024-03" db="EMBL/GenBank/DDBJ databases">
        <title>A high-quality draft genome sequence of Diaporthe vaccinii, a causative agent of upright dieback and viscid rot disease in cranberry plants.</title>
        <authorList>
            <person name="Sarrasin M."/>
            <person name="Lang B.F."/>
            <person name="Burger G."/>
        </authorList>
    </citation>
    <scope>NUCLEOTIDE SEQUENCE [LARGE SCALE GENOMIC DNA]</scope>
    <source>
        <strain evidence="3 4">IS7</strain>
    </source>
</reference>
<evidence type="ECO:0000259" key="2">
    <source>
        <dbReference type="Pfam" id="PF13391"/>
    </source>
</evidence>